<feature type="compositionally biased region" description="Basic and acidic residues" evidence="1">
    <location>
        <begin position="597"/>
        <end position="656"/>
    </location>
</feature>
<dbReference type="AlphaFoldDB" id="A0AAE0XSM9"/>
<feature type="region of interest" description="Disordered" evidence="1">
    <location>
        <begin position="848"/>
        <end position="878"/>
    </location>
</feature>
<feature type="compositionally biased region" description="Basic residues" evidence="1">
    <location>
        <begin position="687"/>
        <end position="698"/>
    </location>
</feature>
<gene>
    <name evidence="3" type="ORF">RRG08_053070</name>
</gene>
<dbReference type="EMBL" id="JAWDGP010007694">
    <property type="protein sequence ID" value="KAK3708489.1"/>
    <property type="molecule type" value="Genomic_DNA"/>
</dbReference>
<evidence type="ECO:0000313" key="3">
    <source>
        <dbReference type="EMBL" id="KAK3708489.1"/>
    </source>
</evidence>
<feature type="compositionally biased region" description="Polar residues" evidence="1">
    <location>
        <begin position="339"/>
        <end position="350"/>
    </location>
</feature>
<feature type="compositionally biased region" description="Low complexity" evidence="1">
    <location>
        <begin position="106"/>
        <end position="131"/>
    </location>
</feature>
<feature type="compositionally biased region" description="Basic and acidic residues" evidence="1">
    <location>
        <begin position="273"/>
        <end position="287"/>
    </location>
</feature>
<feature type="compositionally biased region" description="Basic and acidic residues" evidence="1">
    <location>
        <begin position="444"/>
        <end position="457"/>
    </location>
</feature>
<accession>A0AAE0XSM9</accession>
<feature type="domain" description="FHOD1 N-terminal GTPase-binding" evidence="2">
    <location>
        <begin position="941"/>
        <end position="983"/>
    </location>
</feature>
<dbReference type="InterPro" id="IPR041387">
    <property type="entry name" value="FHOD1_GBD_N"/>
</dbReference>
<dbReference type="Proteomes" id="UP001283361">
    <property type="component" value="Unassembled WGS sequence"/>
</dbReference>
<feature type="compositionally biased region" description="Basic and acidic residues" evidence="1">
    <location>
        <begin position="467"/>
        <end position="477"/>
    </location>
</feature>
<feature type="compositionally biased region" description="Basic and acidic residues" evidence="1">
    <location>
        <begin position="485"/>
        <end position="498"/>
    </location>
</feature>
<sequence length="984" mass="108985">MGTSKNYNSSSPYSGARSYAPATSSRPPYNRTSSYDVPKYRSTGTSVTDTLKRIGEGKYGAGSHDRYASKSGYMSDYGGGSPYSSWDRTSSRGRYGAGSREGSPVSTRSSRYDNSSSTSGPYSTYSSYKSGASEPAYSPAQGTRAAARPYERQSSRGYEAPGNEYMSSRRSSYGGGGGPSPGTSLPGSRAPHDPSTGAAGGRRGRRGVSVVSSGSDDSAPEAEKRDTATFRYLICRGTSPIPEGEPREPKVKDKSSISRTRRLKVPDKGPPLRSERSNRRTFSDKGAVDCSIQTNLDQPQGRRQRTSSNTSFAPGGAAGTAGANKPGETYYKYRDKVLGSTTDSPRTYQKQTVVPQPPTPGRSNGRSREDSWRSYTSGGGDDGVNTPPNERSWRHSVYGEAEPASTGRREPGDGELDTDTDDRSSRHGRRRRSEGPRTSTPSTLRDRDASDFAEERKTRRSKATRSSSREDIIDGDRPRRKRHSSKELLDDHEGEMEMKPPLTPEALNVRDSIEKVQQWKQKLPPPEPMSSHTSRHPGEGRPDCYDDHPRGITSRQYSHREESPGAQHRSSRHASRQGSRDSMLDEEDERDPSLPNKDFRKSQLNRADKFYDDPEVFEREGSPVDSRRRQRRGEGYERSSRQSSDDHKRLNRDNSRESILSEGKREISDSNGSQFGFNREDSPNTKRGGKHSGRHSRHGSREDALDERSHDANRHNVASHNSMLDPSEGLPQTFQLQQPPPPKQNRPQQQHYQGQRSGMIGNVDDIDNVLSLRHPPRSGSNIMDEPVPPTYHYPLRPAPASPMSPAHDTGGNQERARPNSYAFEQQGSNSGNMRVSKSHGERLIDIEDETSSSHQRGPPATSSQPQNPRGRRQPSATAQQMWAILQSKKGLVTITDFVSLCERSGPQRKLITVPGAESAEQYFKGYNSADEMLESMGVDVRKLEDCALQIYRYHSGAQADFGTYLDLESTLDEQADELEGFKDQ</sequence>
<feature type="compositionally biased region" description="Low complexity" evidence="1">
    <location>
        <begin position="207"/>
        <end position="217"/>
    </location>
</feature>
<feature type="compositionally biased region" description="Basic and acidic residues" evidence="1">
    <location>
        <begin position="699"/>
        <end position="714"/>
    </location>
</feature>
<feature type="compositionally biased region" description="Polar residues" evidence="1">
    <location>
        <begin position="852"/>
        <end position="867"/>
    </location>
</feature>
<feature type="compositionally biased region" description="Basic and acidic residues" evidence="1">
    <location>
        <begin position="244"/>
        <end position="256"/>
    </location>
</feature>
<evidence type="ECO:0000256" key="1">
    <source>
        <dbReference type="SAM" id="MobiDB-lite"/>
    </source>
</evidence>
<feature type="compositionally biased region" description="Basic and acidic residues" evidence="1">
    <location>
        <begin position="536"/>
        <end position="550"/>
    </location>
</feature>
<feature type="region of interest" description="Disordered" evidence="1">
    <location>
        <begin position="1"/>
        <end position="816"/>
    </location>
</feature>
<reference evidence="3" key="1">
    <citation type="journal article" date="2023" name="G3 (Bethesda)">
        <title>A reference genome for the long-term kleptoplast-retaining sea slug Elysia crispata morphotype clarki.</title>
        <authorList>
            <person name="Eastman K.E."/>
            <person name="Pendleton A.L."/>
            <person name="Shaikh M.A."/>
            <person name="Suttiyut T."/>
            <person name="Ogas R."/>
            <person name="Tomko P."/>
            <person name="Gavelis G."/>
            <person name="Widhalm J.R."/>
            <person name="Wisecaver J.H."/>
        </authorList>
    </citation>
    <scope>NUCLEOTIDE SEQUENCE</scope>
    <source>
        <strain evidence="3">ECLA1</strain>
    </source>
</reference>
<comment type="caution">
    <text evidence="3">The sequence shown here is derived from an EMBL/GenBank/DDBJ whole genome shotgun (WGS) entry which is preliminary data.</text>
</comment>
<organism evidence="3 4">
    <name type="scientific">Elysia crispata</name>
    <name type="common">lettuce slug</name>
    <dbReference type="NCBI Taxonomy" id="231223"/>
    <lineage>
        <taxon>Eukaryota</taxon>
        <taxon>Metazoa</taxon>
        <taxon>Spiralia</taxon>
        <taxon>Lophotrochozoa</taxon>
        <taxon>Mollusca</taxon>
        <taxon>Gastropoda</taxon>
        <taxon>Heterobranchia</taxon>
        <taxon>Euthyneura</taxon>
        <taxon>Panpulmonata</taxon>
        <taxon>Sacoglossa</taxon>
        <taxon>Placobranchoidea</taxon>
        <taxon>Plakobranchidae</taxon>
        <taxon>Elysia</taxon>
    </lineage>
</organism>
<name>A0AAE0XSM9_9GAST</name>
<proteinExistence type="predicted"/>
<feature type="compositionally biased region" description="Polar residues" evidence="1">
    <location>
        <begin position="1"/>
        <end position="13"/>
    </location>
</feature>
<feature type="compositionally biased region" description="Pro residues" evidence="1">
    <location>
        <begin position="786"/>
        <end position="802"/>
    </location>
</feature>
<dbReference type="Gene3D" id="1.25.10.10">
    <property type="entry name" value="Leucine-rich Repeat Variant"/>
    <property type="match status" value="1"/>
</dbReference>
<protein>
    <recommendedName>
        <fullName evidence="2">FHOD1 N-terminal GTPase-binding domain-containing protein</fullName>
    </recommendedName>
</protein>
<evidence type="ECO:0000259" key="2">
    <source>
        <dbReference type="Pfam" id="PF18382"/>
    </source>
</evidence>
<dbReference type="InterPro" id="IPR011989">
    <property type="entry name" value="ARM-like"/>
</dbReference>
<evidence type="ECO:0000313" key="4">
    <source>
        <dbReference type="Proteomes" id="UP001283361"/>
    </source>
</evidence>
<feature type="compositionally biased region" description="Polar residues" evidence="1">
    <location>
        <begin position="21"/>
        <end position="35"/>
    </location>
</feature>
<keyword evidence="4" id="KW-1185">Reference proteome</keyword>
<dbReference type="Pfam" id="PF18382">
    <property type="entry name" value="Formin_GBD_N"/>
    <property type="match status" value="1"/>
</dbReference>